<sequence length="333" mass="37891">MGSSESCPTSKENKALFQVLESLQKETKKSEEINVPVEVIPKKFTETYYMKSFDKTERYPPIKDALDDLKCICSKSYIGDLYEKHKESLAKVVTSIWTKDIEFTKLINAALIVDSVKTFNKDVSEKNYKLMKEEVAKSGKTYTEIIDKSIKFMRLLNSYIVDKGMGFNTEDRVVYRGVSTEIFRNVECGKTFRIVNWSSCSEDLHLAKFFSGFCGPQDEKNRTVAKFNIKSGCYNAGKLNDIGMSCHRDEKETLLPPYTICTIKKKTKLRNTTLNSLVSDSSSYANENSSETFSQLFAGDETESETEITHLLEVDICVDNKSCKLEVESACYF</sequence>
<gene>
    <name evidence="1" type="ORF">ECRASSUSDP1_LOCUS14910</name>
</gene>
<reference evidence="1" key="1">
    <citation type="submission" date="2023-07" db="EMBL/GenBank/DDBJ databases">
        <authorList>
            <consortium name="AG Swart"/>
            <person name="Singh M."/>
            <person name="Singh A."/>
            <person name="Seah K."/>
            <person name="Emmerich C."/>
        </authorList>
    </citation>
    <scope>NUCLEOTIDE SEQUENCE</scope>
    <source>
        <strain evidence="1">DP1</strain>
    </source>
</reference>
<dbReference type="Proteomes" id="UP001295684">
    <property type="component" value="Unassembled WGS sequence"/>
</dbReference>
<dbReference type="Gene3D" id="3.90.176.10">
    <property type="entry name" value="Toxin ADP-ribosyltransferase, Chain A, domain 1"/>
    <property type="match status" value="1"/>
</dbReference>
<evidence type="ECO:0000313" key="2">
    <source>
        <dbReference type="Proteomes" id="UP001295684"/>
    </source>
</evidence>
<organism evidence="1 2">
    <name type="scientific">Euplotes crassus</name>
    <dbReference type="NCBI Taxonomy" id="5936"/>
    <lineage>
        <taxon>Eukaryota</taxon>
        <taxon>Sar</taxon>
        <taxon>Alveolata</taxon>
        <taxon>Ciliophora</taxon>
        <taxon>Intramacronucleata</taxon>
        <taxon>Spirotrichea</taxon>
        <taxon>Hypotrichia</taxon>
        <taxon>Euplotida</taxon>
        <taxon>Euplotidae</taxon>
        <taxon>Moneuplotes</taxon>
    </lineage>
</organism>
<proteinExistence type="predicted"/>
<accession>A0AAD2CWT6</accession>
<keyword evidence="2" id="KW-1185">Reference proteome</keyword>
<protein>
    <submittedName>
        <fullName evidence="1">Uncharacterized protein</fullName>
    </submittedName>
</protein>
<dbReference type="AlphaFoldDB" id="A0AAD2CWT6"/>
<comment type="caution">
    <text evidence="1">The sequence shown here is derived from an EMBL/GenBank/DDBJ whole genome shotgun (WGS) entry which is preliminary data.</text>
</comment>
<dbReference type="SUPFAM" id="SSF56399">
    <property type="entry name" value="ADP-ribosylation"/>
    <property type="match status" value="1"/>
</dbReference>
<dbReference type="EMBL" id="CAMPGE010014916">
    <property type="protein sequence ID" value="CAI2373564.1"/>
    <property type="molecule type" value="Genomic_DNA"/>
</dbReference>
<name>A0AAD2CWT6_EUPCR</name>
<evidence type="ECO:0000313" key="1">
    <source>
        <dbReference type="EMBL" id="CAI2373564.1"/>
    </source>
</evidence>